<dbReference type="SUPFAM" id="SSF56784">
    <property type="entry name" value="HAD-like"/>
    <property type="match status" value="1"/>
</dbReference>
<comment type="caution">
    <text evidence="7">The sequence shown here is derived from an EMBL/GenBank/DDBJ whole genome shotgun (WGS) entry which is preliminary data.</text>
</comment>
<evidence type="ECO:0000256" key="2">
    <source>
        <dbReference type="ARBA" id="ARBA00022475"/>
    </source>
</evidence>
<dbReference type="GO" id="GO:0005524">
    <property type="term" value="F:ATP binding"/>
    <property type="evidence" value="ECO:0007669"/>
    <property type="project" value="InterPro"/>
</dbReference>
<dbReference type="InterPro" id="IPR001757">
    <property type="entry name" value="P_typ_ATPase"/>
</dbReference>
<dbReference type="GO" id="GO:0016887">
    <property type="term" value="F:ATP hydrolysis activity"/>
    <property type="evidence" value="ECO:0007669"/>
    <property type="project" value="InterPro"/>
</dbReference>
<protein>
    <recommendedName>
        <fullName evidence="8">Cation-transporting P-type ATPase C-terminal domain-containing protein</fullName>
    </recommendedName>
</protein>
<evidence type="ECO:0000313" key="7">
    <source>
        <dbReference type="EMBL" id="GAH49004.1"/>
    </source>
</evidence>
<keyword evidence="2" id="KW-1003">Cell membrane</keyword>
<dbReference type="PANTHER" id="PTHR43294:SF21">
    <property type="entry name" value="CATION TRANSPORTING ATPASE"/>
    <property type="match status" value="1"/>
</dbReference>
<comment type="subcellular location">
    <subcellularLocation>
        <location evidence="1">Cell membrane</location>
        <topology evidence="1">Multi-pass membrane protein</topology>
    </subcellularLocation>
</comment>
<dbReference type="PRINTS" id="PR00120">
    <property type="entry name" value="HATPASE"/>
</dbReference>
<dbReference type="Gene3D" id="3.40.50.1000">
    <property type="entry name" value="HAD superfamily/HAD-like"/>
    <property type="match status" value="1"/>
</dbReference>
<dbReference type="GO" id="GO:0005886">
    <property type="term" value="C:plasma membrane"/>
    <property type="evidence" value="ECO:0007669"/>
    <property type="project" value="UniProtKB-SubCell"/>
</dbReference>
<proteinExistence type="predicted"/>
<organism evidence="7">
    <name type="scientific">marine sediment metagenome</name>
    <dbReference type="NCBI Taxonomy" id="412755"/>
    <lineage>
        <taxon>unclassified sequences</taxon>
        <taxon>metagenomes</taxon>
        <taxon>ecological metagenomes</taxon>
    </lineage>
</organism>
<dbReference type="AlphaFoldDB" id="X1H593"/>
<keyword evidence="5 6" id="KW-0472">Membrane</keyword>
<evidence type="ECO:0000256" key="6">
    <source>
        <dbReference type="SAM" id="Phobius"/>
    </source>
</evidence>
<evidence type="ECO:0000256" key="1">
    <source>
        <dbReference type="ARBA" id="ARBA00004651"/>
    </source>
</evidence>
<dbReference type="InterPro" id="IPR023299">
    <property type="entry name" value="ATPase_P-typ_cyto_dom_N"/>
</dbReference>
<dbReference type="Gene3D" id="3.40.1110.10">
    <property type="entry name" value="Calcium-transporting ATPase, cytoplasmic domain N"/>
    <property type="match status" value="1"/>
</dbReference>
<keyword evidence="3 6" id="KW-0812">Transmembrane</keyword>
<evidence type="ECO:0000256" key="4">
    <source>
        <dbReference type="ARBA" id="ARBA00022989"/>
    </source>
</evidence>
<dbReference type="InterPro" id="IPR023214">
    <property type="entry name" value="HAD_sf"/>
</dbReference>
<dbReference type="Pfam" id="PF13246">
    <property type="entry name" value="Cation_ATPase"/>
    <property type="match status" value="1"/>
</dbReference>
<keyword evidence="4 6" id="KW-1133">Transmembrane helix</keyword>
<accession>X1H593</accession>
<dbReference type="NCBIfam" id="TIGR01494">
    <property type="entry name" value="ATPase_P-type"/>
    <property type="match status" value="1"/>
</dbReference>
<gene>
    <name evidence="7" type="ORF">S03H2_29464</name>
</gene>
<feature type="transmembrane region" description="Helical" evidence="6">
    <location>
        <begin position="256"/>
        <end position="283"/>
    </location>
</feature>
<dbReference type="PRINTS" id="PR00119">
    <property type="entry name" value="CATATPASE"/>
</dbReference>
<name>X1H593_9ZZZZ</name>
<sequence>SKLKRMTKVYKKEDKFFSFTKGASEILIPLCNKVLYKDQELDFIDEIKDKVMKIANTYAERGFRILSLCYKKLDAIPPEDDRSRELCESDMIYIGFVTILDPPRDGVKESVEECHAAGVDVVMITGDSPATAKSIAKQISIVQNDDDVVVEGKDIKEIRSFFDFSRIKVFARVSPEHKQDIIKRYQNADQVVAMTGDGVNDALALNMADAGIAMGIQGTDVAKEASDMVISDDSFTSIVTGIEEGRGIFSRIRAVVFFYIAINVFEGIVQFILSIILGFPYFLDTIYYYQWVFLA</sequence>
<evidence type="ECO:0008006" key="8">
    <source>
        <dbReference type="Google" id="ProtNLM"/>
    </source>
</evidence>
<evidence type="ECO:0000256" key="3">
    <source>
        <dbReference type="ARBA" id="ARBA00022692"/>
    </source>
</evidence>
<feature type="non-terminal residue" evidence="7">
    <location>
        <position position="1"/>
    </location>
</feature>
<reference evidence="7" key="1">
    <citation type="journal article" date="2014" name="Front. Microbiol.">
        <title>High frequency of phylogenetically diverse reductive dehalogenase-homologous genes in deep subseafloor sedimentary metagenomes.</title>
        <authorList>
            <person name="Kawai M."/>
            <person name="Futagami T."/>
            <person name="Toyoda A."/>
            <person name="Takaki Y."/>
            <person name="Nishi S."/>
            <person name="Hori S."/>
            <person name="Arai W."/>
            <person name="Tsubouchi T."/>
            <person name="Morono Y."/>
            <person name="Uchiyama I."/>
            <person name="Ito T."/>
            <person name="Fujiyama A."/>
            <person name="Inagaki F."/>
            <person name="Takami H."/>
        </authorList>
    </citation>
    <scope>NUCLEOTIDE SEQUENCE</scope>
    <source>
        <strain evidence="7">Expedition CK06-06</strain>
    </source>
</reference>
<dbReference type="EMBL" id="BARU01017788">
    <property type="protein sequence ID" value="GAH49004.1"/>
    <property type="molecule type" value="Genomic_DNA"/>
</dbReference>
<feature type="non-terminal residue" evidence="7">
    <location>
        <position position="295"/>
    </location>
</feature>
<evidence type="ECO:0000256" key="5">
    <source>
        <dbReference type="ARBA" id="ARBA00023136"/>
    </source>
</evidence>
<dbReference type="InterPro" id="IPR050510">
    <property type="entry name" value="Cation_transp_ATPase_P-type"/>
</dbReference>
<dbReference type="InterPro" id="IPR036412">
    <property type="entry name" value="HAD-like_sf"/>
</dbReference>
<dbReference type="Gene3D" id="1.20.1110.10">
    <property type="entry name" value="Calcium-transporting ATPase, transmembrane domain"/>
    <property type="match status" value="1"/>
</dbReference>
<dbReference type="PANTHER" id="PTHR43294">
    <property type="entry name" value="SODIUM/POTASSIUM-TRANSPORTING ATPASE SUBUNIT ALPHA"/>
    <property type="match status" value="1"/>
</dbReference>